<dbReference type="GO" id="GO:0003700">
    <property type="term" value="F:DNA-binding transcription factor activity"/>
    <property type="evidence" value="ECO:0007669"/>
    <property type="project" value="InterPro"/>
</dbReference>
<dbReference type="AlphaFoldDB" id="A0A498JG47"/>
<sequence>MSEVGDPAIKLFGRIIPLPQLQIHDLSADKECLVADTGECREMEDPSVEKSCTQDTSSELDNSRENNRQGLIQENEGEVNCDQGEDQCVDSDTRGIEKSLRKPDKVLPCPRCKSLETKFCYFNNYSVYQPRHFCKSCQRYWTAGGTIRNVPLGTRRRKNKHSSSQYHQVVGQPNAVPVTQGGTLNVVGQQHLSPCGLPASPKPVNEMKEGLSSVSDALLVESTETASNQKHQMRNSETGSAADGDDGSLSATASQHIACLTKEMKQGGLPGYDNDSSHTYTMQYCPVPQWAKTPSWGIMMFGSDSSNPNPSRIGPLPMVTVPGFCTPTFAFPLVPSSYWGYMPSWDSRKWNSQLVGSAGSLSPLSSSGNSGCLGNSSATLGKYARDANVHEDVITKQCLWVPKTLRIDDPEEAAKSSIWSTLRIKQDKNELVVRGGIFKAFRKKSDTKTQTLDADRVLQANPAALSRSQSFQETT</sequence>
<dbReference type="Pfam" id="PF02701">
    <property type="entry name" value="Zn_ribbon_Dof"/>
    <property type="match status" value="1"/>
</dbReference>
<keyword evidence="6" id="KW-0804">Transcription</keyword>
<dbReference type="PROSITE" id="PS01361">
    <property type="entry name" value="ZF_DOF_1"/>
    <property type="match status" value="1"/>
</dbReference>
<dbReference type="GO" id="GO:0005634">
    <property type="term" value="C:nucleus"/>
    <property type="evidence" value="ECO:0007669"/>
    <property type="project" value="UniProtKB-SubCell"/>
</dbReference>
<feature type="region of interest" description="Disordered" evidence="9">
    <location>
        <begin position="45"/>
        <end position="66"/>
    </location>
</feature>
<dbReference type="PANTHER" id="PTHR31089">
    <property type="entry name" value="CYCLIC DOF FACTOR 2"/>
    <property type="match status" value="1"/>
</dbReference>
<evidence type="ECO:0000256" key="8">
    <source>
        <dbReference type="PROSITE-ProRule" id="PRU00071"/>
    </source>
</evidence>
<name>A0A498JG47_MALDO</name>
<feature type="compositionally biased region" description="Polar residues" evidence="9">
    <location>
        <begin position="224"/>
        <end position="239"/>
    </location>
</feature>
<evidence type="ECO:0000256" key="5">
    <source>
        <dbReference type="ARBA" id="ARBA00023125"/>
    </source>
</evidence>
<evidence type="ECO:0000256" key="9">
    <source>
        <dbReference type="SAM" id="MobiDB-lite"/>
    </source>
</evidence>
<proteinExistence type="predicted"/>
<evidence type="ECO:0000256" key="7">
    <source>
        <dbReference type="ARBA" id="ARBA00023242"/>
    </source>
</evidence>
<evidence type="ECO:0000313" key="11">
    <source>
        <dbReference type="EMBL" id="RXH93014.1"/>
    </source>
</evidence>
<dbReference type="InterPro" id="IPR003851">
    <property type="entry name" value="Znf_Dof"/>
</dbReference>
<keyword evidence="7 8" id="KW-0539">Nucleus</keyword>
<keyword evidence="4" id="KW-0805">Transcription regulation</keyword>
<keyword evidence="12" id="KW-1185">Reference proteome</keyword>
<evidence type="ECO:0000256" key="2">
    <source>
        <dbReference type="ARBA" id="ARBA00022771"/>
    </source>
</evidence>
<keyword evidence="2 8" id="KW-0863">Zinc-finger</keyword>
<dbReference type="InterPro" id="IPR045174">
    <property type="entry name" value="Dof"/>
</dbReference>
<accession>A0A498JG47</accession>
<keyword evidence="5 8" id="KW-0238">DNA-binding</keyword>
<organism evidence="11 12">
    <name type="scientific">Malus domestica</name>
    <name type="common">Apple</name>
    <name type="synonym">Pyrus malus</name>
    <dbReference type="NCBI Taxonomy" id="3750"/>
    <lineage>
        <taxon>Eukaryota</taxon>
        <taxon>Viridiplantae</taxon>
        <taxon>Streptophyta</taxon>
        <taxon>Embryophyta</taxon>
        <taxon>Tracheophyta</taxon>
        <taxon>Spermatophyta</taxon>
        <taxon>Magnoliopsida</taxon>
        <taxon>eudicotyledons</taxon>
        <taxon>Gunneridae</taxon>
        <taxon>Pentapetalae</taxon>
        <taxon>rosids</taxon>
        <taxon>fabids</taxon>
        <taxon>Rosales</taxon>
        <taxon>Rosaceae</taxon>
        <taxon>Amygdaloideae</taxon>
        <taxon>Maleae</taxon>
        <taxon>Malus</taxon>
    </lineage>
</organism>
<dbReference type="PANTHER" id="PTHR31089:SF66">
    <property type="entry name" value="DOF-TYPE ZINC FINGER DNA-BINDING FAMILY PROTEIN"/>
    <property type="match status" value="1"/>
</dbReference>
<keyword evidence="1" id="KW-0479">Metal-binding</keyword>
<dbReference type="STRING" id="3750.A0A498JG47"/>
<dbReference type="Proteomes" id="UP000290289">
    <property type="component" value="Chromosome 7"/>
</dbReference>
<feature type="region of interest" description="Disordered" evidence="9">
    <location>
        <begin position="224"/>
        <end position="249"/>
    </location>
</feature>
<dbReference type="GO" id="GO:0008270">
    <property type="term" value="F:zinc ion binding"/>
    <property type="evidence" value="ECO:0007669"/>
    <property type="project" value="UniProtKB-KW"/>
</dbReference>
<comment type="subcellular location">
    <subcellularLocation>
        <location evidence="8">Nucleus</location>
    </subcellularLocation>
</comment>
<feature type="compositionally biased region" description="Polar residues" evidence="9">
    <location>
        <begin position="50"/>
        <end position="60"/>
    </location>
</feature>
<protein>
    <recommendedName>
        <fullName evidence="10">Dof-type domain-containing protein</fullName>
    </recommendedName>
</protein>
<keyword evidence="3" id="KW-0862">Zinc</keyword>
<evidence type="ECO:0000256" key="6">
    <source>
        <dbReference type="ARBA" id="ARBA00023163"/>
    </source>
</evidence>
<evidence type="ECO:0000256" key="4">
    <source>
        <dbReference type="ARBA" id="ARBA00023015"/>
    </source>
</evidence>
<dbReference type="PROSITE" id="PS50884">
    <property type="entry name" value="ZF_DOF_2"/>
    <property type="match status" value="1"/>
</dbReference>
<feature type="region of interest" description="Disordered" evidence="9">
    <location>
        <begin position="155"/>
        <end position="174"/>
    </location>
</feature>
<evidence type="ECO:0000259" key="10">
    <source>
        <dbReference type="PROSITE" id="PS50884"/>
    </source>
</evidence>
<gene>
    <name evidence="11" type="ORF">DVH24_013590</name>
</gene>
<evidence type="ECO:0000256" key="1">
    <source>
        <dbReference type="ARBA" id="ARBA00022723"/>
    </source>
</evidence>
<reference evidence="11 12" key="1">
    <citation type="submission" date="2018-10" db="EMBL/GenBank/DDBJ databases">
        <title>A high-quality apple genome assembly.</title>
        <authorList>
            <person name="Hu J."/>
        </authorList>
    </citation>
    <scope>NUCLEOTIDE SEQUENCE [LARGE SCALE GENOMIC DNA]</scope>
    <source>
        <strain evidence="12">cv. HFTH1</strain>
        <tissue evidence="11">Young leaf</tissue>
    </source>
</reference>
<comment type="caution">
    <text evidence="11">The sequence shown here is derived from an EMBL/GenBank/DDBJ whole genome shotgun (WGS) entry which is preliminary data.</text>
</comment>
<feature type="domain" description="Dof-type" evidence="10">
    <location>
        <begin position="107"/>
        <end position="161"/>
    </location>
</feature>
<evidence type="ECO:0000313" key="12">
    <source>
        <dbReference type="Proteomes" id="UP000290289"/>
    </source>
</evidence>
<evidence type="ECO:0000256" key="3">
    <source>
        <dbReference type="ARBA" id="ARBA00022833"/>
    </source>
</evidence>
<dbReference type="EMBL" id="RDQH01000333">
    <property type="protein sequence ID" value="RXH93014.1"/>
    <property type="molecule type" value="Genomic_DNA"/>
</dbReference>
<dbReference type="GO" id="GO:0003677">
    <property type="term" value="F:DNA binding"/>
    <property type="evidence" value="ECO:0007669"/>
    <property type="project" value="UniProtKB-UniRule"/>
</dbReference>